<dbReference type="GO" id="GO:0043023">
    <property type="term" value="F:ribosomal large subunit binding"/>
    <property type="evidence" value="ECO:0007669"/>
    <property type="project" value="UniProtKB-UniRule"/>
</dbReference>
<dbReference type="PANTHER" id="PTHR48466">
    <property type="entry name" value="OS10G0509000 PROTEIN-RELATED"/>
    <property type="match status" value="1"/>
</dbReference>
<evidence type="ECO:0000256" key="6">
    <source>
        <dbReference type="ARBA" id="ARBA00023125"/>
    </source>
</evidence>
<accession>A0A7S8FDB9</accession>
<dbReference type="PANTHER" id="PTHR48466:SF2">
    <property type="entry name" value="OS10G0509000 PROTEIN"/>
    <property type="match status" value="1"/>
</dbReference>
<evidence type="ECO:0000313" key="11">
    <source>
        <dbReference type="Proteomes" id="UP000593737"/>
    </source>
</evidence>
<dbReference type="InterPro" id="IPR005747">
    <property type="entry name" value="MutS2"/>
</dbReference>
<dbReference type="EMBL" id="CP047423">
    <property type="protein sequence ID" value="QPD03745.1"/>
    <property type="molecule type" value="Genomic_DNA"/>
</dbReference>
<evidence type="ECO:0000256" key="3">
    <source>
        <dbReference type="ARBA" id="ARBA00022801"/>
    </source>
</evidence>
<dbReference type="EC" id="3.1.-.-" evidence="7"/>
<dbReference type="InterPro" id="IPR036063">
    <property type="entry name" value="Smr_dom_sf"/>
</dbReference>
<feature type="domain" description="Smr" evidence="9">
    <location>
        <begin position="730"/>
        <end position="805"/>
    </location>
</feature>
<dbReference type="FunFam" id="3.40.50.300:FF:000830">
    <property type="entry name" value="Endonuclease MutS2"/>
    <property type="match status" value="1"/>
</dbReference>
<keyword evidence="6 7" id="KW-0238">DNA-binding</keyword>
<dbReference type="PROSITE" id="PS50828">
    <property type="entry name" value="SMR"/>
    <property type="match status" value="1"/>
</dbReference>
<keyword evidence="7" id="KW-0540">Nuclease</keyword>
<dbReference type="GO" id="GO:0072344">
    <property type="term" value="P:rescue of stalled ribosome"/>
    <property type="evidence" value="ECO:0007669"/>
    <property type="project" value="UniProtKB-UniRule"/>
</dbReference>
<dbReference type="GO" id="GO:0006298">
    <property type="term" value="P:mismatch repair"/>
    <property type="evidence" value="ECO:0007669"/>
    <property type="project" value="InterPro"/>
</dbReference>
<evidence type="ECO:0000256" key="8">
    <source>
        <dbReference type="SAM" id="Coils"/>
    </source>
</evidence>
<name>A0A7S8FDB9_9BACT</name>
<dbReference type="SMART" id="SM00533">
    <property type="entry name" value="MUTSd"/>
    <property type="match status" value="1"/>
</dbReference>
<keyword evidence="5 7" id="KW-0694">RNA-binding</keyword>
<sequence length="805" mass="88457">MSKTVSEQAAQAVEWPRLLEFLSHYAQSGIGVARCRSLPLSGELASASLRQQETTEMVGLLGGSDPVPALSFPDIREQLVRSKKGGVLEAGELRDCALVLTVMAEVERYAESHSDKIHALMRLLEPLQIIKSLKGVLRAIESAIQSDGSMKDTASPELRRLTHHAQDLKHEMRQKLELILHSKRYEEVLQESYFAQREGRYVVPIKTDMRGRIPGIVHDVSASGATIFLEPRELVELNNSIKVADLEVEREVQRILRELTGLVAYRAEEISQGIEVLAECDVVRAKAEMSRRLKCSPVVLNEKGRVLLKQARHPLLLIAKDHVLANDIYMDETVRVLVISGPNTGGKTVTLKIVGLFALMIRAGLHLPCAQESEMAIFPNLYADIGDAQDLSRDLSSFSAHMTQMIHLLSEGATGPAPSDTFAQRSLVLLDEPVTSTDPHEGAALAEALLCRLAELNMKVVATTHYGALKELAQTTPGFANASVEFDIEHLAPTYRLFMGIPGGSSALEIAGRLGMDHSILNDARKRLRREDQRLDELMADLQRKKRQLMEDGDKARQARQEAEQAARDAQTIRAQLEEAQQEARRGLKKKLGEQFQRARAEVQATVDLLKRDQKLIKAKETKERLQELESKAKQDLVPLTPPIPLEQLSIGDTVEISGLGLTGNLLEAPQGKKRVRVKVGEGEILATVSNLVGIACEPSVMPVQPAPSASSPRRVSTSTGLGLDEQTVVDVRGHAADEAIDQAVMALDRATLSGAPYLRIIHGHGTGRLKSVLRDYLKDSPYVAEFRPGDRAEGGDGLTVVKLR</sequence>
<comment type="function">
    <text evidence="7">Endonuclease that is involved in the suppression of homologous recombination and thus may have a key role in the control of bacterial genetic diversity.</text>
</comment>
<dbReference type="AlphaFoldDB" id="A0A7S8FDB9"/>
<gene>
    <name evidence="7" type="primary">mutS2</name>
    <name evidence="7" type="synonym">rqcU</name>
    <name evidence="10" type="ORF">Nkreftii_001519</name>
</gene>
<dbReference type="SUPFAM" id="SSF160443">
    <property type="entry name" value="SMR domain-like"/>
    <property type="match status" value="1"/>
</dbReference>
<dbReference type="Proteomes" id="UP000593737">
    <property type="component" value="Chromosome"/>
</dbReference>
<protein>
    <recommendedName>
        <fullName evidence="7">Endonuclease MutS2</fullName>
        <ecNumber evidence="7">3.1.-.-</ecNumber>
    </recommendedName>
    <alternativeName>
        <fullName evidence="7">Ribosome-associated protein quality control-upstream factor</fullName>
        <shortName evidence="7">RQC-upstream factor</shortName>
        <shortName evidence="7">RqcU</shortName>
        <ecNumber evidence="7">3.6.4.-</ecNumber>
    </alternativeName>
</protein>
<dbReference type="HAMAP" id="MF_00092">
    <property type="entry name" value="MutS2"/>
    <property type="match status" value="1"/>
</dbReference>
<evidence type="ECO:0000256" key="7">
    <source>
        <dbReference type="HAMAP-Rule" id="MF_00092"/>
    </source>
</evidence>
<evidence type="ECO:0000313" key="10">
    <source>
        <dbReference type="EMBL" id="QPD03745.1"/>
    </source>
</evidence>
<evidence type="ECO:0000256" key="4">
    <source>
        <dbReference type="ARBA" id="ARBA00022840"/>
    </source>
</evidence>
<dbReference type="InterPro" id="IPR045076">
    <property type="entry name" value="MutS"/>
</dbReference>
<dbReference type="GO" id="GO:0016887">
    <property type="term" value="F:ATP hydrolysis activity"/>
    <property type="evidence" value="ECO:0007669"/>
    <property type="project" value="InterPro"/>
</dbReference>
<comment type="similarity">
    <text evidence="7">Belongs to the DNA mismatch repair MutS family. MutS2 subfamily.</text>
</comment>
<keyword evidence="4 7" id="KW-0067">ATP-binding</keyword>
<keyword evidence="3 7" id="KW-0378">Hydrolase</keyword>
<dbReference type="InterPro" id="IPR027417">
    <property type="entry name" value="P-loop_NTPase"/>
</dbReference>
<evidence type="ECO:0000256" key="2">
    <source>
        <dbReference type="ARBA" id="ARBA00022741"/>
    </source>
</evidence>
<dbReference type="KEGG" id="nkf:Nkreftii_001519"/>
<dbReference type="InterPro" id="IPR007696">
    <property type="entry name" value="DNA_mismatch_repair_MutS_core"/>
</dbReference>
<dbReference type="SMART" id="SM00534">
    <property type="entry name" value="MUTSac"/>
    <property type="match status" value="1"/>
</dbReference>
<evidence type="ECO:0000256" key="1">
    <source>
        <dbReference type="ARBA" id="ARBA00022730"/>
    </source>
</evidence>
<dbReference type="SUPFAM" id="SSF52540">
    <property type="entry name" value="P-loop containing nucleoside triphosphate hydrolases"/>
    <property type="match status" value="1"/>
</dbReference>
<dbReference type="SMART" id="SM00463">
    <property type="entry name" value="SMR"/>
    <property type="match status" value="1"/>
</dbReference>
<evidence type="ECO:0000259" key="9">
    <source>
        <dbReference type="PROSITE" id="PS50828"/>
    </source>
</evidence>
<dbReference type="GO" id="GO:0140664">
    <property type="term" value="F:ATP-dependent DNA damage sensor activity"/>
    <property type="evidence" value="ECO:0007669"/>
    <property type="project" value="InterPro"/>
</dbReference>
<dbReference type="GO" id="GO:0030983">
    <property type="term" value="F:mismatched DNA binding"/>
    <property type="evidence" value="ECO:0007669"/>
    <property type="project" value="InterPro"/>
</dbReference>
<evidence type="ECO:0000256" key="5">
    <source>
        <dbReference type="ARBA" id="ARBA00022884"/>
    </source>
</evidence>
<feature type="coiled-coil region" evidence="8">
    <location>
        <begin position="521"/>
        <end position="636"/>
    </location>
</feature>
<keyword evidence="7 10" id="KW-0255">Endonuclease</keyword>
<keyword evidence="8" id="KW-0175">Coiled coil</keyword>
<keyword evidence="1 7" id="KW-0699">rRNA-binding</keyword>
<comment type="subunit">
    <text evidence="7">Homodimer. Binds to stalled ribosomes, contacting rRNA.</text>
</comment>
<reference evidence="10 11" key="1">
    <citation type="journal article" date="2020" name="ISME J.">
        <title>Enrichment and physiological characterization of a novel comammox Nitrospira indicates ammonium inhibition of complete nitrification.</title>
        <authorList>
            <person name="Sakoula D."/>
            <person name="Koch H."/>
            <person name="Frank J."/>
            <person name="Jetten M.S.M."/>
            <person name="van Kessel M.A.H.J."/>
            <person name="Lucker S."/>
        </authorList>
    </citation>
    <scope>NUCLEOTIDE SEQUENCE [LARGE SCALE GENOMIC DNA]</scope>
    <source>
        <strain evidence="10">Comreactor17</strain>
    </source>
</reference>
<keyword evidence="2 7" id="KW-0547">Nucleotide-binding</keyword>
<dbReference type="SUPFAM" id="SSF48334">
    <property type="entry name" value="DNA repair protein MutS, domain III"/>
    <property type="match status" value="1"/>
</dbReference>
<dbReference type="GO" id="GO:0045910">
    <property type="term" value="P:negative regulation of DNA recombination"/>
    <property type="evidence" value="ECO:0007669"/>
    <property type="project" value="InterPro"/>
</dbReference>
<dbReference type="InterPro" id="IPR000432">
    <property type="entry name" value="DNA_mismatch_repair_MutS_C"/>
</dbReference>
<dbReference type="NCBIfam" id="TIGR01069">
    <property type="entry name" value="mutS2"/>
    <property type="match status" value="1"/>
</dbReference>
<dbReference type="Gene3D" id="3.40.50.300">
    <property type="entry name" value="P-loop containing nucleotide triphosphate hydrolases"/>
    <property type="match status" value="1"/>
</dbReference>
<dbReference type="GO" id="GO:0019843">
    <property type="term" value="F:rRNA binding"/>
    <property type="evidence" value="ECO:0007669"/>
    <property type="project" value="UniProtKB-UniRule"/>
</dbReference>
<comment type="function">
    <text evidence="7">Acts as a ribosome collision sensor, splitting the ribosome into its 2 subunits. Detects stalled/collided 70S ribosomes which it binds and splits by an ATP-hydrolysis driven conformational change. Acts upstream of the ribosome quality control system (RQC), a ribosome-associated complex that mediates the extraction of incompletely synthesized nascent chains from stalled ribosomes and their subsequent degradation. Probably generates substrates for RQC.</text>
</comment>
<dbReference type="Gene3D" id="3.30.1370.110">
    <property type="match status" value="1"/>
</dbReference>
<dbReference type="InterPro" id="IPR002625">
    <property type="entry name" value="Smr_dom"/>
</dbReference>
<dbReference type="InterPro" id="IPR036187">
    <property type="entry name" value="DNA_mismatch_repair_MutS_sf"/>
</dbReference>
<dbReference type="EC" id="3.6.4.-" evidence="7"/>
<proteinExistence type="inferred from homology"/>
<feature type="binding site" evidence="7">
    <location>
        <begin position="341"/>
        <end position="348"/>
    </location>
    <ligand>
        <name>ATP</name>
        <dbReference type="ChEBI" id="CHEBI:30616"/>
    </ligand>
</feature>
<dbReference type="GO" id="GO:0004519">
    <property type="term" value="F:endonuclease activity"/>
    <property type="evidence" value="ECO:0007669"/>
    <property type="project" value="UniProtKB-UniRule"/>
</dbReference>
<dbReference type="Pfam" id="PF00488">
    <property type="entry name" value="MutS_V"/>
    <property type="match status" value="1"/>
</dbReference>
<dbReference type="PIRSF" id="PIRSF005814">
    <property type="entry name" value="MutS_YshD"/>
    <property type="match status" value="1"/>
</dbReference>
<dbReference type="Pfam" id="PF01713">
    <property type="entry name" value="Smr"/>
    <property type="match status" value="1"/>
</dbReference>
<organism evidence="10 11">
    <name type="scientific">Candidatus Nitrospira kreftii</name>
    <dbReference type="NCBI Taxonomy" id="2652173"/>
    <lineage>
        <taxon>Bacteria</taxon>
        <taxon>Pseudomonadati</taxon>
        <taxon>Nitrospirota</taxon>
        <taxon>Nitrospiria</taxon>
        <taxon>Nitrospirales</taxon>
        <taxon>Nitrospiraceae</taxon>
        <taxon>Nitrospira</taxon>
    </lineage>
</organism>
<dbReference type="GO" id="GO:0005524">
    <property type="term" value="F:ATP binding"/>
    <property type="evidence" value="ECO:0007669"/>
    <property type="project" value="UniProtKB-UniRule"/>
</dbReference>